<keyword evidence="9" id="KW-1185">Reference proteome</keyword>
<comment type="caution">
    <text evidence="8">The sequence shown here is derived from an EMBL/GenBank/DDBJ whole genome shotgun (WGS) entry which is preliminary data.</text>
</comment>
<gene>
    <name evidence="8" type="ORF">C7443_108103</name>
</gene>
<feature type="binding site" description="axial binding residue" evidence="5">
    <location>
        <position position="83"/>
    </location>
    <ligand>
        <name>heme c</name>
        <dbReference type="ChEBI" id="CHEBI:61717"/>
        <label>1</label>
    </ligand>
    <ligandPart>
        <name>Fe</name>
        <dbReference type="ChEBI" id="CHEBI:18248"/>
    </ligandPart>
</feature>
<evidence type="ECO:0000256" key="6">
    <source>
        <dbReference type="SAM" id="SignalP"/>
    </source>
</evidence>
<feature type="binding site" description="covalent" evidence="4">
    <location>
        <position position="42"/>
    </location>
    <ligand>
        <name>heme c</name>
        <dbReference type="ChEBI" id="CHEBI:61717"/>
        <label>1</label>
    </ligand>
</feature>
<feature type="binding site" description="covalent" evidence="4">
    <location>
        <position position="39"/>
    </location>
    <ligand>
        <name>heme c</name>
        <dbReference type="ChEBI" id="CHEBI:61717"/>
        <label>1</label>
    </ligand>
</feature>
<dbReference type="Gene3D" id="1.10.760.10">
    <property type="entry name" value="Cytochrome c-like domain"/>
    <property type="match status" value="2"/>
</dbReference>
<dbReference type="OrthoDB" id="9773456at2"/>
<dbReference type="GO" id="GO:0009055">
    <property type="term" value="F:electron transfer activity"/>
    <property type="evidence" value="ECO:0007669"/>
    <property type="project" value="InterPro"/>
</dbReference>
<evidence type="ECO:0000256" key="3">
    <source>
        <dbReference type="ARBA" id="ARBA00023004"/>
    </source>
</evidence>
<reference evidence="8 9" key="1">
    <citation type="submission" date="2018-05" db="EMBL/GenBank/DDBJ databases">
        <title>Genomic Encyclopedia of Type Strains, Phase IV (KMG-IV): sequencing the most valuable type-strain genomes for metagenomic binning, comparative biology and taxonomic classification.</title>
        <authorList>
            <person name="Goeker M."/>
        </authorList>
    </citation>
    <scope>NUCLEOTIDE SEQUENCE [LARGE SCALE GENOMIC DNA]</scope>
    <source>
        <strain evidence="8 9">DSM 23606</strain>
    </source>
</reference>
<protein>
    <submittedName>
        <fullName evidence="8">Cytochrome c553</fullName>
    </submittedName>
</protein>
<dbReference type="InterPro" id="IPR050597">
    <property type="entry name" value="Cytochrome_c_Oxidase_Subunit"/>
</dbReference>
<feature type="binding site" description="axial binding residue" evidence="5">
    <location>
        <position position="144"/>
    </location>
    <ligand>
        <name>heme c</name>
        <dbReference type="ChEBI" id="CHEBI:61717"/>
        <label>2</label>
    </ligand>
    <ligandPart>
        <name>Fe</name>
        <dbReference type="ChEBI" id="CHEBI:18248"/>
    </ligandPart>
</feature>
<dbReference type="PANTHER" id="PTHR33751:SF11">
    <property type="entry name" value="BLL4483 PROTEIN"/>
    <property type="match status" value="1"/>
</dbReference>
<feature type="domain" description="Cytochrome c" evidence="7">
    <location>
        <begin position="19"/>
        <end position="106"/>
    </location>
</feature>
<dbReference type="GO" id="GO:0020037">
    <property type="term" value="F:heme binding"/>
    <property type="evidence" value="ECO:0007669"/>
    <property type="project" value="InterPro"/>
</dbReference>
<evidence type="ECO:0000259" key="7">
    <source>
        <dbReference type="PROSITE" id="PS51007"/>
    </source>
</evidence>
<dbReference type="Proteomes" id="UP000246569">
    <property type="component" value="Unassembled WGS sequence"/>
</dbReference>
<organism evidence="8 9">
    <name type="scientific">Plasticicumulans acidivorans</name>
    <dbReference type="NCBI Taxonomy" id="886464"/>
    <lineage>
        <taxon>Bacteria</taxon>
        <taxon>Pseudomonadati</taxon>
        <taxon>Pseudomonadota</taxon>
        <taxon>Gammaproteobacteria</taxon>
        <taxon>Candidatus Competibacteraceae</taxon>
        <taxon>Plasticicumulans</taxon>
    </lineage>
</organism>
<feature type="binding site" description="covalent" evidence="4">
    <location>
        <position position="140"/>
    </location>
    <ligand>
        <name>heme c</name>
        <dbReference type="ChEBI" id="CHEBI:61717"/>
        <label>2</label>
    </ligand>
</feature>
<evidence type="ECO:0000256" key="1">
    <source>
        <dbReference type="ARBA" id="ARBA00022617"/>
    </source>
</evidence>
<keyword evidence="2 5" id="KW-0479">Metal-binding</keyword>
<comment type="PTM">
    <text evidence="4">Binds 2 heme c groups covalently per subunit.</text>
</comment>
<keyword evidence="3 5" id="KW-0408">Iron</keyword>
<dbReference type="PANTHER" id="PTHR33751">
    <property type="entry name" value="CBB3-TYPE CYTOCHROME C OXIDASE SUBUNIT FIXP"/>
    <property type="match status" value="1"/>
</dbReference>
<evidence type="ECO:0000256" key="4">
    <source>
        <dbReference type="PIRSR" id="PIRSR000005-1"/>
    </source>
</evidence>
<feature type="binding site" description="covalent" evidence="4">
    <location>
        <position position="143"/>
    </location>
    <ligand>
        <name>heme c</name>
        <dbReference type="ChEBI" id="CHEBI:61717"/>
        <label>2</label>
    </ligand>
</feature>
<feature type="signal peptide" evidence="6">
    <location>
        <begin position="1"/>
        <end position="19"/>
    </location>
</feature>
<evidence type="ECO:0000313" key="9">
    <source>
        <dbReference type="Proteomes" id="UP000246569"/>
    </source>
</evidence>
<accession>A0A317MSQ6</accession>
<sequence length="211" mass="21746">MNRLVLIAFAAIAGPLAHAGEDPGKQLVQQGNAQGALACATCHGVDGAGNAAAGFPRLAGLDAGYIARQLQDFHAGTRVQPVMAPIAKALNPDEIQAVAAYYAAQPLAPAPALDRSSPLPQDPGAQLALRGDWSKGVPECTRCHGAGGAGVGSQFPRLAGQHASYIATQLKSWRDGSRHNDPGKLMETVAKNLDDAQIDAVSHYFAGLGQP</sequence>
<keyword evidence="1 4" id="KW-0349">Heme</keyword>
<feature type="chain" id="PRO_5016448156" evidence="6">
    <location>
        <begin position="20"/>
        <end position="211"/>
    </location>
</feature>
<dbReference type="InterPro" id="IPR009056">
    <property type="entry name" value="Cyt_c-like_dom"/>
</dbReference>
<name>A0A317MSQ6_9GAMM</name>
<dbReference type="GO" id="GO:0005506">
    <property type="term" value="F:iron ion binding"/>
    <property type="evidence" value="ECO:0007669"/>
    <property type="project" value="InterPro"/>
</dbReference>
<dbReference type="PIRSF" id="PIRSF000005">
    <property type="entry name" value="Cytochrome_c4"/>
    <property type="match status" value="1"/>
</dbReference>
<feature type="binding site" description="axial binding residue" evidence="5">
    <location>
        <position position="43"/>
    </location>
    <ligand>
        <name>heme c</name>
        <dbReference type="ChEBI" id="CHEBI:61717"/>
        <label>1</label>
    </ligand>
    <ligandPart>
        <name>Fe</name>
        <dbReference type="ChEBI" id="CHEBI:18248"/>
    </ligandPart>
</feature>
<evidence type="ECO:0000256" key="5">
    <source>
        <dbReference type="PIRSR" id="PIRSR000005-2"/>
    </source>
</evidence>
<feature type="domain" description="Cytochrome c" evidence="7">
    <location>
        <begin position="119"/>
        <end position="209"/>
    </location>
</feature>
<dbReference type="Pfam" id="PF00034">
    <property type="entry name" value="Cytochrom_C"/>
    <property type="match status" value="2"/>
</dbReference>
<dbReference type="SUPFAM" id="SSF46626">
    <property type="entry name" value="Cytochrome c"/>
    <property type="match status" value="2"/>
</dbReference>
<keyword evidence="6" id="KW-0732">Signal</keyword>
<dbReference type="InterPro" id="IPR024167">
    <property type="entry name" value="Cytochrome_c4-like"/>
</dbReference>
<evidence type="ECO:0000313" key="8">
    <source>
        <dbReference type="EMBL" id="PWV60174.1"/>
    </source>
</evidence>
<feature type="binding site" description="axial binding residue" evidence="5">
    <location>
        <position position="186"/>
    </location>
    <ligand>
        <name>heme c</name>
        <dbReference type="ChEBI" id="CHEBI:61717"/>
        <label>2</label>
    </ligand>
    <ligandPart>
        <name>Fe</name>
        <dbReference type="ChEBI" id="CHEBI:18248"/>
    </ligandPart>
</feature>
<dbReference type="PROSITE" id="PS51007">
    <property type="entry name" value="CYTC"/>
    <property type="match status" value="2"/>
</dbReference>
<dbReference type="AlphaFoldDB" id="A0A317MSQ6"/>
<dbReference type="EMBL" id="QGTJ01000008">
    <property type="protein sequence ID" value="PWV60174.1"/>
    <property type="molecule type" value="Genomic_DNA"/>
</dbReference>
<evidence type="ECO:0000256" key="2">
    <source>
        <dbReference type="ARBA" id="ARBA00022723"/>
    </source>
</evidence>
<dbReference type="GO" id="GO:0042597">
    <property type="term" value="C:periplasmic space"/>
    <property type="evidence" value="ECO:0007669"/>
    <property type="project" value="InterPro"/>
</dbReference>
<proteinExistence type="predicted"/>
<dbReference type="InterPro" id="IPR036909">
    <property type="entry name" value="Cyt_c-like_dom_sf"/>
</dbReference>
<dbReference type="RefSeq" id="WP_110019281.1">
    <property type="nucleotide sequence ID" value="NZ_QGTJ01000008.1"/>
</dbReference>